<dbReference type="AlphaFoldDB" id="A0A380TBT3"/>
<dbReference type="EMBL" id="UIDG01000062">
    <property type="protein sequence ID" value="SUS04887.1"/>
    <property type="molecule type" value="Genomic_DNA"/>
</dbReference>
<feature type="region of interest" description="Disordered" evidence="1">
    <location>
        <begin position="107"/>
        <end position="126"/>
    </location>
</feature>
<gene>
    <name evidence="2" type="ORF">DF3PB_1540005</name>
</gene>
<evidence type="ECO:0008006" key="3">
    <source>
        <dbReference type="Google" id="ProtNLM"/>
    </source>
</evidence>
<reference evidence="2" key="1">
    <citation type="submission" date="2018-07" db="EMBL/GenBank/DDBJ databases">
        <authorList>
            <person name="Quirk P.G."/>
            <person name="Krulwich T.A."/>
        </authorList>
    </citation>
    <scope>NUCLEOTIDE SEQUENCE</scope>
</reference>
<sequence length="126" mass="13350">MTRLVGLLIVSLLMSAGAAWADDLRVVRIVSKSVTLYTDAAASGVVQKFTSDQISVPSDGLKVASFDEATMMLKITVNGQTGWVEAHRVETNQPPTVAVVCDKRAMPQSNASARNAGERGTCAGKR</sequence>
<accession>A0A380TBT3</accession>
<organism evidence="2">
    <name type="scientific">metagenome</name>
    <dbReference type="NCBI Taxonomy" id="256318"/>
    <lineage>
        <taxon>unclassified sequences</taxon>
        <taxon>metagenomes</taxon>
    </lineage>
</organism>
<protein>
    <recommendedName>
        <fullName evidence="3">SH3b domain-containing protein</fullName>
    </recommendedName>
</protein>
<evidence type="ECO:0000256" key="1">
    <source>
        <dbReference type="SAM" id="MobiDB-lite"/>
    </source>
</evidence>
<evidence type="ECO:0000313" key="2">
    <source>
        <dbReference type="EMBL" id="SUS04887.1"/>
    </source>
</evidence>
<proteinExistence type="predicted"/>
<name>A0A380TBT3_9ZZZZ</name>